<organism evidence="1 2">
    <name type="scientific">Aegilops tauschii subsp. strangulata</name>
    <name type="common">Goatgrass</name>
    <dbReference type="NCBI Taxonomy" id="200361"/>
    <lineage>
        <taxon>Eukaryota</taxon>
        <taxon>Viridiplantae</taxon>
        <taxon>Streptophyta</taxon>
        <taxon>Embryophyta</taxon>
        <taxon>Tracheophyta</taxon>
        <taxon>Spermatophyta</taxon>
        <taxon>Magnoliopsida</taxon>
        <taxon>Liliopsida</taxon>
        <taxon>Poales</taxon>
        <taxon>Poaceae</taxon>
        <taxon>BOP clade</taxon>
        <taxon>Pooideae</taxon>
        <taxon>Triticodae</taxon>
        <taxon>Triticeae</taxon>
        <taxon>Triticinae</taxon>
        <taxon>Aegilops</taxon>
    </lineage>
</organism>
<name>A0A452ZXS8_AEGTS</name>
<reference evidence="1" key="4">
    <citation type="submission" date="2019-03" db="UniProtKB">
        <authorList>
            <consortium name="EnsemblPlants"/>
        </authorList>
    </citation>
    <scope>IDENTIFICATION</scope>
</reference>
<dbReference type="Proteomes" id="UP000015105">
    <property type="component" value="Chromosome 1D"/>
</dbReference>
<dbReference type="AlphaFoldDB" id="A0A452ZXS8"/>
<accession>A0A452ZXS8</accession>
<proteinExistence type="predicted"/>
<reference evidence="2" key="2">
    <citation type="journal article" date="2017" name="Nat. Plants">
        <title>The Aegilops tauschii genome reveals multiple impacts of transposons.</title>
        <authorList>
            <person name="Zhao G."/>
            <person name="Zou C."/>
            <person name="Li K."/>
            <person name="Wang K."/>
            <person name="Li T."/>
            <person name="Gao L."/>
            <person name="Zhang X."/>
            <person name="Wang H."/>
            <person name="Yang Z."/>
            <person name="Liu X."/>
            <person name="Jiang W."/>
            <person name="Mao L."/>
            <person name="Kong X."/>
            <person name="Jiao Y."/>
            <person name="Jia J."/>
        </authorList>
    </citation>
    <scope>NUCLEOTIDE SEQUENCE [LARGE SCALE GENOMIC DNA]</scope>
    <source>
        <strain evidence="2">cv. AL8/78</strain>
    </source>
</reference>
<evidence type="ECO:0000313" key="1">
    <source>
        <dbReference type="EnsemblPlants" id="AET1Gv20965200.13"/>
    </source>
</evidence>
<dbReference type="Gramene" id="AET1Gv20965200.13">
    <property type="protein sequence ID" value="AET1Gv20965200.13"/>
    <property type="gene ID" value="AET1Gv20965200"/>
</dbReference>
<reference evidence="2" key="1">
    <citation type="journal article" date="2014" name="Science">
        <title>Ancient hybridizations among the ancestral genomes of bread wheat.</title>
        <authorList>
            <consortium name="International Wheat Genome Sequencing Consortium,"/>
            <person name="Marcussen T."/>
            <person name="Sandve S.R."/>
            <person name="Heier L."/>
            <person name="Spannagl M."/>
            <person name="Pfeifer M."/>
            <person name="Jakobsen K.S."/>
            <person name="Wulff B.B."/>
            <person name="Steuernagel B."/>
            <person name="Mayer K.F."/>
            <person name="Olsen O.A."/>
        </authorList>
    </citation>
    <scope>NUCLEOTIDE SEQUENCE [LARGE SCALE GENOMIC DNA]</scope>
    <source>
        <strain evidence="2">cv. AL8/78</strain>
    </source>
</reference>
<evidence type="ECO:0000313" key="2">
    <source>
        <dbReference type="Proteomes" id="UP000015105"/>
    </source>
</evidence>
<reference evidence="1" key="3">
    <citation type="journal article" date="2017" name="Nature">
        <title>Genome sequence of the progenitor of the wheat D genome Aegilops tauschii.</title>
        <authorList>
            <person name="Luo M.C."/>
            <person name="Gu Y.Q."/>
            <person name="Puiu D."/>
            <person name="Wang H."/>
            <person name="Twardziok S.O."/>
            <person name="Deal K.R."/>
            <person name="Huo N."/>
            <person name="Zhu T."/>
            <person name="Wang L."/>
            <person name="Wang Y."/>
            <person name="McGuire P.E."/>
            <person name="Liu S."/>
            <person name="Long H."/>
            <person name="Ramasamy R.K."/>
            <person name="Rodriguez J.C."/>
            <person name="Van S.L."/>
            <person name="Yuan L."/>
            <person name="Wang Z."/>
            <person name="Xia Z."/>
            <person name="Xiao L."/>
            <person name="Anderson O.D."/>
            <person name="Ouyang S."/>
            <person name="Liang Y."/>
            <person name="Zimin A.V."/>
            <person name="Pertea G."/>
            <person name="Qi P."/>
            <person name="Bennetzen J.L."/>
            <person name="Dai X."/>
            <person name="Dawson M.W."/>
            <person name="Muller H.G."/>
            <person name="Kugler K."/>
            <person name="Rivarola-Duarte L."/>
            <person name="Spannagl M."/>
            <person name="Mayer K.F.X."/>
            <person name="Lu F.H."/>
            <person name="Bevan M.W."/>
            <person name="Leroy P."/>
            <person name="Li P."/>
            <person name="You F.M."/>
            <person name="Sun Q."/>
            <person name="Liu Z."/>
            <person name="Lyons E."/>
            <person name="Wicker T."/>
            <person name="Salzberg S.L."/>
            <person name="Devos K.M."/>
            <person name="Dvorak J."/>
        </authorList>
    </citation>
    <scope>NUCLEOTIDE SEQUENCE [LARGE SCALE GENOMIC DNA]</scope>
    <source>
        <strain evidence="1">cv. AL8/78</strain>
    </source>
</reference>
<dbReference type="EnsemblPlants" id="AET1Gv20965200.13">
    <property type="protein sequence ID" value="AET1Gv20965200.13"/>
    <property type="gene ID" value="AET1Gv20965200"/>
</dbReference>
<reference evidence="1" key="5">
    <citation type="journal article" date="2021" name="G3 (Bethesda)">
        <title>Aegilops tauschii genome assembly Aet v5.0 features greater sequence contiguity and improved annotation.</title>
        <authorList>
            <person name="Wang L."/>
            <person name="Zhu T."/>
            <person name="Rodriguez J.C."/>
            <person name="Deal K.R."/>
            <person name="Dubcovsky J."/>
            <person name="McGuire P.E."/>
            <person name="Lux T."/>
            <person name="Spannagl M."/>
            <person name="Mayer K.F.X."/>
            <person name="Baldrich P."/>
            <person name="Meyers B.C."/>
            <person name="Huo N."/>
            <person name="Gu Y.Q."/>
            <person name="Zhou H."/>
            <person name="Devos K.M."/>
            <person name="Bennetzen J.L."/>
            <person name="Unver T."/>
            <person name="Budak H."/>
            <person name="Gulick P.J."/>
            <person name="Galiba G."/>
            <person name="Kalapos B."/>
            <person name="Nelson D.R."/>
            <person name="Li P."/>
            <person name="You F.M."/>
            <person name="Luo M.C."/>
            <person name="Dvorak J."/>
        </authorList>
    </citation>
    <scope>NUCLEOTIDE SEQUENCE [LARGE SCALE GENOMIC DNA]</scope>
    <source>
        <strain evidence="1">cv. AL8/78</strain>
    </source>
</reference>
<protein>
    <submittedName>
        <fullName evidence="1">Uncharacterized protein</fullName>
    </submittedName>
</protein>
<sequence>TPTTEPPRTLVAVLAHCGRTRCGVKQLRVAELVLAEERVRVSAERFNVLRVSCRCCRTDVFVFRSSYMRGAEQSCNSLET</sequence>
<keyword evidence="2" id="KW-1185">Reference proteome</keyword>